<accession>A0A6M0H6U5</accession>
<keyword evidence="6" id="KW-1185">Reference proteome</keyword>
<sequence>MNFVELTVTVMLNKDIYFADCGYVIGKNINKAMLLDESLKELHPKKEYKNYVFNHFYPLEKDKIYKKDRLYIFKIRGLDYNFIDKIAEVLPFLKSYDFKIIAVEKREIKNTNIKNLYTVIPTIVTIDNKPWLQGDDIELFKQRLEANLEKKYKVFYNEDINIVGNFIETIEFKNKVVMYFNYKGVKLLGNKINIKIYANEEAQKGAFLAMATGLGEKNSIVGAGFCQ</sequence>
<comment type="caution">
    <text evidence="5">The sequence shown here is derived from an EMBL/GenBank/DDBJ whole genome shotgun (WGS) entry which is preliminary data.</text>
</comment>
<keyword evidence="3" id="KW-0051">Antiviral defense</keyword>
<dbReference type="GO" id="GO:0051607">
    <property type="term" value="P:defense response to virus"/>
    <property type="evidence" value="ECO:0007669"/>
    <property type="project" value="UniProtKB-KW"/>
</dbReference>
<protein>
    <submittedName>
        <fullName evidence="5">CRISPR-associated endoribonuclease Cas6</fullName>
    </submittedName>
</protein>
<evidence type="ECO:0000256" key="3">
    <source>
        <dbReference type="ARBA" id="ARBA00023118"/>
    </source>
</evidence>
<dbReference type="NCBIfam" id="TIGR01877">
    <property type="entry name" value="cas_cas6"/>
    <property type="match status" value="1"/>
</dbReference>
<evidence type="ECO:0000259" key="4">
    <source>
        <dbReference type="Pfam" id="PF01881"/>
    </source>
</evidence>
<organism evidence="5 6">
    <name type="scientific">Clostridium senegalense</name>
    <dbReference type="NCBI Taxonomy" id="1465809"/>
    <lineage>
        <taxon>Bacteria</taxon>
        <taxon>Bacillati</taxon>
        <taxon>Bacillota</taxon>
        <taxon>Clostridia</taxon>
        <taxon>Eubacteriales</taxon>
        <taxon>Clostridiaceae</taxon>
        <taxon>Clostridium</taxon>
    </lineage>
</organism>
<dbReference type="PANTHER" id="PTHR36984:SF1">
    <property type="entry name" value="CRISPR-ASSOCIATED ENDORIBONUCLEASE CAS6 1"/>
    <property type="match status" value="1"/>
</dbReference>
<dbReference type="GO" id="GO:0016788">
    <property type="term" value="F:hydrolase activity, acting on ester bonds"/>
    <property type="evidence" value="ECO:0007669"/>
    <property type="project" value="InterPro"/>
</dbReference>
<dbReference type="EMBL" id="JAAGPU010000032">
    <property type="protein sequence ID" value="NEU06068.1"/>
    <property type="molecule type" value="Genomic_DNA"/>
</dbReference>
<feature type="domain" description="CRISPR associated protein Cas6 C-terminal" evidence="4">
    <location>
        <begin position="128"/>
        <end position="224"/>
    </location>
</feature>
<evidence type="ECO:0000256" key="2">
    <source>
        <dbReference type="ARBA" id="ARBA00022884"/>
    </source>
</evidence>
<name>A0A6M0H6U5_9CLOT</name>
<dbReference type="Proteomes" id="UP000481872">
    <property type="component" value="Unassembled WGS sequence"/>
</dbReference>
<keyword evidence="2" id="KW-0694">RNA-binding</keyword>
<dbReference type="InterPro" id="IPR049435">
    <property type="entry name" value="Cas_Cas6_C"/>
</dbReference>
<evidence type="ECO:0000313" key="5">
    <source>
        <dbReference type="EMBL" id="NEU06068.1"/>
    </source>
</evidence>
<dbReference type="AlphaFoldDB" id="A0A6M0H6U5"/>
<dbReference type="InterPro" id="IPR010156">
    <property type="entry name" value="CRISPR-assoc_prot_Cas6"/>
</dbReference>
<dbReference type="PANTHER" id="PTHR36984">
    <property type="entry name" value="CRISPR-ASSOCIATED ENDORIBONUCLEASE CAS6 1"/>
    <property type="match status" value="1"/>
</dbReference>
<proteinExistence type="inferred from homology"/>
<gene>
    <name evidence="5" type="primary">cas6</name>
    <name evidence="5" type="ORF">G3M99_14635</name>
</gene>
<reference evidence="5 6" key="1">
    <citation type="submission" date="2020-02" db="EMBL/GenBank/DDBJ databases">
        <title>Genome assembly of a novel Clostridium senegalense strain.</title>
        <authorList>
            <person name="Gupta T.B."/>
            <person name="Jauregui R."/>
            <person name="Maclean P."/>
            <person name="Nawarathana A."/>
            <person name="Brightwell G."/>
        </authorList>
    </citation>
    <scope>NUCLEOTIDE SEQUENCE [LARGE SCALE GENOMIC DNA]</scope>
    <source>
        <strain evidence="5 6">AGRFS4</strain>
    </source>
</reference>
<dbReference type="Pfam" id="PF01881">
    <property type="entry name" value="Cas_Cas6_C"/>
    <property type="match status" value="1"/>
</dbReference>
<evidence type="ECO:0000256" key="1">
    <source>
        <dbReference type="ARBA" id="ARBA00005937"/>
    </source>
</evidence>
<dbReference type="Gene3D" id="3.30.70.1900">
    <property type="match status" value="1"/>
</dbReference>
<dbReference type="GO" id="GO:0003723">
    <property type="term" value="F:RNA binding"/>
    <property type="evidence" value="ECO:0007669"/>
    <property type="project" value="UniProtKB-KW"/>
</dbReference>
<evidence type="ECO:0000313" key="6">
    <source>
        <dbReference type="Proteomes" id="UP000481872"/>
    </source>
</evidence>
<comment type="similarity">
    <text evidence="1">Belongs to the CRISPR-associated protein Cas6/Cse3/CasE family.</text>
</comment>